<keyword evidence="3" id="KW-1185">Reference proteome</keyword>
<dbReference type="EMBL" id="JBHGBT010000015">
    <property type="protein sequence ID" value="MFB4196054.1"/>
    <property type="molecule type" value="Genomic_DNA"/>
</dbReference>
<sequence>MTTLIFHKSSYSNGTPEGACVEVATNVPALVAIRDSKRPAGPVLHLTPGAWTAFLTAAARRQPGR</sequence>
<comment type="caution">
    <text evidence="2">The sequence shown here is derived from an EMBL/GenBank/DDBJ whole genome shotgun (WGS) entry which is preliminary data.</text>
</comment>
<proteinExistence type="predicted"/>
<dbReference type="Pfam" id="PF04149">
    <property type="entry name" value="DUF397"/>
    <property type="match status" value="1"/>
</dbReference>
<dbReference type="Proteomes" id="UP001577267">
    <property type="component" value="Unassembled WGS sequence"/>
</dbReference>
<evidence type="ECO:0000313" key="3">
    <source>
        <dbReference type="Proteomes" id="UP001577267"/>
    </source>
</evidence>
<dbReference type="InterPro" id="IPR007278">
    <property type="entry name" value="DUF397"/>
</dbReference>
<name>A0ABV4ZQ05_9ACTN</name>
<gene>
    <name evidence="2" type="ORF">ACE11A_17065</name>
</gene>
<organism evidence="2 3">
    <name type="scientific">Streptomyces carpaticus</name>
    <dbReference type="NCBI Taxonomy" id="285558"/>
    <lineage>
        <taxon>Bacteria</taxon>
        <taxon>Bacillati</taxon>
        <taxon>Actinomycetota</taxon>
        <taxon>Actinomycetes</taxon>
        <taxon>Kitasatosporales</taxon>
        <taxon>Streptomycetaceae</taxon>
        <taxon>Streptomyces</taxon>
    </lineage>
</organism>
<reference evidence="2 3" key="1">
    <citation type="submission" date="2024-09" db="EMBL/GenBank/DDBJ databases">
        <title>Draft genome sequence of multifaceted antimicrobials producing Streptomyces sp. strain FH1.</title>
        <authorList>
            <person name="Hassan F."/>
            <person name="Ali H."/>
            <person name="Hassan N."/>
            <person name="Nawaz A."/>
        </authorList>
    </citation>
    <scope>NUCLEOTIDE SEQUENCE [LARGE SCALE GENOMIC DNA]</scope>
    <source>
        <strain evidence="2 3">FH1</strain>
    </source>
</reference>
<feature type="domain" description="DUF397" evidence="1">
    <location>
        <begin position="6"/>
        <end position="58"/>
    </location>
</feature>
<protein>
    <submittedName>
        <fullName evidence="2">DUF397 domain-containing protein</fullName>
    </submittedName>
</protein>
<dbReference type="RefSeq" id="WP_375063965.1">
    <property type="nucleotide sequence ID" value="NZ_JBHGBT010000015.1"/>
</dbReference>
<accession>A0ABV4ZQ05</accession>
<evidence type="ECO:0000313" key="2">
    <source>
        <dbReference type="EMBL" id="MFB4196054.1"/>
    </source>
</evidence>
<evidence type="ECO:0000259" key="1">
    <source>
        <dbReference type="Pfam" id="PF04149"/>
    </source>
</evidence>